<dbReference type="EMBL" id="MU253772">
    <property type="protein sequence ID" value="KAG9247436.1"/>
    <property type="molecule type" value="Genomic_DNA"/>
</dbReference>
<keyword evidence="3" id="KW-1185">Reference proteome</keyword>
<name>A0A9P7Z8R3_9HELO</name>
<gene>
    <name evidence="2" type="ORF">BJ878DRAFT_477392</name>
</gene>
<evidence type="ECO:0000256" key="1">
    <source>
        <dbReference type="SAM" id="MobiDB-lite"/>
    </source>
</evidence>
<comment type="caution">
    <text evidence="2">The sequence shown here is derived from an EMBL/GenBank/DDBJ whole genome shotgun (WGS) entry which is preliminary data.</text>
</comment>
<accession>A0A9P7Z8R3</accession>
<evidence type="ECO:0000313" key="3">
    <source>
        <dbReference type="Proteomes" id="UP000887226"/>
    </source>
</evidence>
<dbReference type="Proteomes" id="UP000887226">
    <property type="component" value="Unassembled WGS sequence"/>
</dbReference>
<sequence>MFKSPKDIDEELEGLTTLEFWQKLKKKYEERGATVARRYMDLISNFTLEYKKEDNDKVYVYTNIEVWNKLHEYRRKLQGADLAPVTAYNMLRMTMVKALRGKEDWKSTLDSIKVRSLTVDEKIDFLQRREQRLEAEARDTEEGAFAAYDKHRGGIAKSSSRRGGRTGNFKRKSSFVD</sequence>
<reference evidence="2" key="1">
    <citation type="journal article" date="2021" name="IMA Fungus">
        <title>Genomic characterization of three marine fungi, including Emericellopsis atlantica sp. nov. with signatures of a generalist lifestyle and marine biomass degradation.</title>
        <authorList>
            <person name="Hagestad O.C."/>
            <person name="Hou L."/>
            <person name="Andersen J.H."/>
            <person name="Hansen E.H."/>
            <person name="Altermark B."/>
            <person name="Li C."/>
            <person name="Kuhnert E."/>
            <person name="Cox R.J."/>
            <person name="Crous P.W."/>
            <person name="Spatafora J.W."/>
            <person name="Lail K."/>
            <person name="Amirebrahimi M."/>
            <person name="Lipzen A."/>
            <person name="Pangilinan J."/>
            <person name="Andreopoulos W."/>
            <person name="Hayes R.D."/>
            <person name="Ng V."/>
            <person name="Grigoriev I.V."/>
            <person name="Jackson S.A."/>
            <person name="Sutton T.D.S."/>
            <person name="Dobson A.D.W."/>
            <person name="Rama T."/>
        </authorList>
    </citation>
    <scope>NUCLEOTIDE SEQUENCE</scope>
    <source>
        <strain evidence="2">TRa3180A</strain>
    </source>
</reference>
<organism evidence="2 3">
    <name type="scientific">Calycina marina</name>
    <dbReference type="NCBI Taxonomy" id="1763456"/>
    <lineage>
        <taxon>Eukaryota</taxon>
        <taxon>Fungi</taxon>
        <taxon>Dikarya</taxon>
        <taxon>Ascomycota</taxon>
        <taxon>Pezizomycotina</taxon>
        <taxon>Leotiomycetes</taxon>
        <taxon>Helotiales</taxon>
        <taxon>Pezizellaceae</taxon>
        <taxon>Calycina</taxon>
    </lineage>
</organism>
<feature type="compositionally biased region" description="Basic residues" evidence="1">
    <location>
        <begin position="159"/>
        <end position="177"/>
    </location>
</feature>
<dbReference type="AlphaFoldDB" id="A0A9P7Z8R3"/>
<protein>
    <submittedName>
        <fullName evidence="2">Uncharacterized protein</fullName>
    </submittedName>
</protein>
<proteinExistence type="predicted"/>
<evidence type="ECO:0000313" key="2">
    <source>
        <dbReference type="EMBL" id="KAG9247436.1"/>
    </source>
</evidence>
<feature type="region of interest" description="Disordered" evidence="1">
    <location>
        <begin position="149"/>
        <end position="177"/>
    </location>
</feature>